<proteinExistence type="predicted"/>
<name>A0A238ZQ99_9PSEU</name>
<reference evidence="5 6" key="1">
    <citation type="submission" date="2017-06" db="EMBL/GenBank/DDBJ databases">
        <authorList>
            <person name="Kim H.J."/>
            <person name="Triplett B.A."/>
        </authorList>
    </citation>
    <scope>NUCLEOTIDE SEQUENCE [LARGE SCALE GENOMIC DNA]</scope>
    <source>
        <strain evidence="5 6">DSM 45207</strain>
    </source>
</reference>
<sequence>MGTSLAEIDVRHTAADSPEAAELLREYVTELVRRLQGSEPSSAEVDAAQAEQPNDDLTPPDGAFLLAYTAGRAAGCAGVRRLDTHTWELKRMFVRPSSRGLGVGRRLLEVAEEHARESGAETMVLDTRSDLIEARTLYAAHGYVEVSDYNGSVYADHWFAKLLT</sequence>
<evidence type="ECO:0000256" key="2">
    <source>
        <dbReference type="ARBA" id="ARBA00023315"/>
    </source>
</evidence>
<evidence type="ECO:0000259" key="4">
    <source>
        <dbReference type="PROSITE" id="PS51186"/>
    </source>
</evidence>
<evidence type="ECO:0000313" key="5">
    <source>
        <dbReference type="EMBL" id="SNR84894.1"/>
    </source>
</evidence>
<keyword evidence="2" id="KW-0012">Acyltransferase</keyword>
<dbReference type="GO" id="GO:0016747">
    <property type="term" value="F:acyltransferase activity, transferring groups other than amino-acyl groups"/>
    <property type="evidence" value="ECO:0007669"/>
    <property type="project" value="InterPro"/>
</dbReference>
<dbReference type="InterPro" id="IPR050832">
    <property type="entry name" value="Bact_Acetyltransf"/>
</dbReference>
<evidence type="ECO:0000256" key="1">
    <source>
        <dbReference type="ARBA" id="ARBA00022679"/>
    </source>
</evidence>
<dbReference type="Gene3D" id="3.40.630.30">
    <property type="match status" value="1"/>
</dbReference>
<dbReference type="Proteomes" id="UP000198348">
    <property type="component" value="Unassembled WGS sequence"/>
</dbReference>
<keyword evidence="6" id="KW-1185">Reference proteome</keyword>
<dbReference type="OrthoDB" id="273614at2"/>
<dbReference type="EMBL" id="FZNW01000023">
    <property type="protein sequence ID" value="SNR84894.1"/>
    <property type="molecule type" value="Genomic_DNA"/>
</dbReference>
<keyword evidence="1 5" id="KW-0808">Transferase</keyword>
<dbReference type="PROSITE" id="PS51186">
    <property type="entry name" value="GNAT"/>
    <property type="match status" value="1"/>
</dbReference>
<feature type="domain" description="N-acetyltransferase" evidence="4">
    <location>
        <begin position="8"/>
        <end position="164"/>
    </location>
</feature>
<dbReference type="Pfam" id="PF00583">
    <property type="entry name" value="Acetyltransf_1"/>
    <property type="match status" value="1"/>
</dbReference>
<evidence type="ECO:0000313" key="6">
    <source>
        <dbReference type="Proteomes" id="UP000198348"/>
    </source>
</evidence>
<dbReference type="RefSeq" id="WP_089303063.1">
    <property type="nucleotide sequence ID" value="NZ_FZNW01000023.1"/>
</dbReference>
<dbReference type="PANTHER" id="PTHR43877">
    <property type="entry name" value="AMINOALKYLPHOSPHONATE N-ACETYLTRANSFERASE-RELATED-RELATED"/>
    <property type="match status" value="1"/>
</dbReference>
<dbReference type="InterPro" id="IPR016181">
    <property type="entry name" value="Acyl_CoA_acyltransferase"/>
</dbReference>
<protein>
    <submittedName>
        <fullName evidence="5">Acetyltransferase (GNAT) family protein</fullName>
    </submittedName>
</protein>
<gene>
    <name evidence="5" type="ORF">SAMN06265360_12314</name>
</gene>
<dbReference type="SUPFAM" id="SSF55729">
    <property type="entry name" value="Acyl-CoA N-acyltransferases (Nat)"/>
    <property type="match status" value="1"/>
</dbReference>
<dbReference type="PANTHER" id="PTHR43877:SF2">
    <property type="entry name" value="AMINOALKYLPHOSPHONATE N-ACETYLTRANSFERASE-RELATED"/>
    <property type="match status" value="1"/>
</dbReference>
<evidence type="ECO:0000256" key="3">
    <source>
        <dbReference type="SAM" id="MobiDB-lite"/>
    </source>
</evidence>
<organism evidence="5 6">
    <name type="scientific">Haloechinothrix alba</name>
    <dbReference type="NCBI Taxonomy" id="664784"/>
    <lineage>
        <taxon>Bacteria</taxon>
        <taxon>Bacillati</taxon>
        <taxon>Actinomycetota</taxon>
        <taxon>Actinomycetes</taxon>
        <taxon>Pseudonocardiales</taxon>
        <taxon>Pseudonocardiaceae</taxon>
        <taxon>Haloechinothrix</taxon>
    </lineage>
</organism>
<dbReference type="CDD" id="cd04301">
    <property type="entry name" value="NAT_SF"/>
    <property type="match status" value="1"/>
</dbReference>
<accession>A0A238ZQ99</accession>
<dbReference type="AlphaFoldDB" id="A0A238ZQ99"/>
<dbReference type="InterPro" id="IPR000182">
    <property type="entry name" value="GNAT_dom"/>
</dbReference>
<feature type="region of interest" description="Disordered" evidence="3">
    <location>
        <begin position="38"/>
        <end position="60"/>
    </location>
</feature>